<protein>
    <submittedName>
        <fullName evidence="6">Flagellar export chaperone FliS</fullName>
    </submittedName>
</protein>
<evidence type="ECO:0000313" key="7">
    <source>
        <dbReference type="Proteomes" id="UP001612915"/>
    </source>
</evidence>
<evidence type="ECO:0000256" key="3">
    <source>
        <dbReference type="ARBA" id="ARBA00022490"/>
    </source>
</evidence>
<comment type="subcellular location">
    <subcellularLocation>
        <location evidence="1">Cytoplasm</location>
        <location evidence="1">Cytosol</location>
    </subcellularLocation>
</comment>
<accession>A0ABW8AI68</accession>
<evidence type="ECO:0000313" key="6">
    <source>
        <dbReference type="EMBL" id="MFI7585858.1"/>
    </source>
</evidence>
<comment type="similarity">
    <text evidence="2">Belongs to the FliS family.</text>
</comment>
<keyword evidence="6" id="KW-0969">Cilium</keyword>
<gene>
    <name evidence="6" type="primary">fliS</name>
    <name evidence="6" type="ORF">ACIB24_02140</name>
</gene>
<sequence>MAYGVAVAYASVTAETASPQRLLTMLYDRLITDLSVAEAAMRTNDHETTGKRLQHAQEILLELWASLDVSVWPAGEQLRALYLWMVNELVSCRLPAQPERLAAVRELVEPLRDTWKQALELQAQTTPTDPTVTGAA</sequence>
<dbReference type="SUPFAM" id="SSF101116">
    <property type="entry name" value="Flagellar export chaperone FliS"/>
    <property type="match status" value="1"/>
</dbReference>
<keyword evidence="6" id="KW-0966">Cell projection</keyword>
<dbReference type="PANTHER" id="PTHR34773">
    <property type="entry name" value="FLAGELLAR SECRETION CHAPERONE FLIS"/>
    <property type="match status" value="1"/>
</dbReference>
<dbReference type="EMBL" id="JBITLV010000001">
    <property type="protein sequence ID" value="MFI7585858.1"/>
    <property type="molecule type" value="Genomic_DNA"/>
</dbReference>
<evidence type="ECO:0000256" key="5">
    <source>
        <dbReference type="ARBA" id="ARBA00023186"/>
    </source>
</evidence>
<evidence type="ECO:0000256" key="4">
    <source>
        <dbReference type="ARBA" id="ARBA00022795"/>
    </source>
</evidence>
<dbReference type="InterPro" id="IPR036584">
    <property type="entry name" value="FliS_sf"/>
</dbReference>
<dbReference type="InterPro" id="IPR003713">
    <property type="entry name" value="FliS"/>
</dbReference>
<dbReference type="PANTHER" id="PTHR34773:SF1">
    <property type="entry name" value="FLAGELLAR SECRETION CHAPERONE FLIS"/>
    <property type="match status" value="1"/>
</dbReference>
<dbReference type="Pfam" id="PF02561">
    <property type="entry name" value="FliS"/>
    <property type="match status" value="1"/>
</dbReference>
<evidence type="ECO:0000256" key="1">
    <source>
        <dbReference type="ARBA" id="ARBA00004514"/>
    </source>
</evidence>
<keyword evidence="7" id="KW-1185">Reference proteome</keyword>
<dbReference type="Gene3D" id="1.20.120.340">
    <property type="entry name" value="Flagellar protein FliS"/>
    <property type="match status" value="1"/>
</dbReference>
<dbReference type="CDD" id="cd16098">
    <property type="entry name" value="FliS"/>
    <property type="match status" value="1"/>
</dbReference>
<comment type="caution">
    <text evidence="6">The sequence shown here is derived from an EMBL/GenBank/DDBJ whole genome shotgun (WGS) entry which is preliminary data.</text>
</comment>
<organism evidence="6 7">
    <name type="scientific">Spongisporangium articulatum</name>
    <dbReference type="NCBI Taxonomy" id="3362603"/>
    <lineage>
        <taxon>Bacteria</taxon>
        <taxon>Bacillati</taxon>
        <taxon>Actinomycetota</taxon>
        <taxon>Actinomycetes</taxon>
        <taxon>Kineosporiales</taxon>
        <taxon>Kineosporiaceae</taxon>
        <taxon>Spongisporangium</taxon>
    </lineage>
</organism>
<reference evidence="6 7" key="1">
    <citation type="submission" date="2024-10" db="EMBL/GenBank/DDBJ databases">
        <title>The Natural Products Discovery Center: Release of the First 8490 Sequenced Strains for Exploring Actinobacteria Biosynthetic Diversity.</title>
        <authorList>
            <person name="Kalkreuter E."/>
            <person name="Kautsar S.A."/>
            <person name="Yang D."/>
            <person name="Bader C.D."/>
            <person name="Teijaro C.N."/>
            <person name="Fluegel L."/>
            <person name="Davis C.M."/>
            <person name="Simpson J.R."/>
            <person name="Lauterbach L."/>
            <person name="Steele A.D."/>
            <person name="Gui C."/>
            <person name="Meng S."/>
            <person name="Li G."/>
            <person name="Viehrig K."/>
            <person name="Ye F."/>
            <person name="Su P."/>
            <person name="Kiefer A.F."/>
            <person name="Nichols A."/>
            <person name="Cepeda A.J."/>
            <person name="Yan W."/>
            <person name="Fan B."/>
            <person name="Jiang Y."/>
            <person name="Adhikari A."/>
            <person name="Zheng C.-J."/>
            <person name="Schuster L."/>
            <person name="Cowan T.M."/>
            <person name="Smanski M.J."/>
            <person name="Chevrette M.G."/>
            <person name="De Carvalho L.P.S."/>
            <person name="Shen B."/>
        </authorList>
    </citation>
    <scope>NUCLEOTIDE SEQUENCE [LARGE SCALE GENOMIC DNA]</scope>
    <source>
        <strain evidence="6 7">NPDC049639</strain>
    </source>
</reference>
<evidence type="ECO:0000256" key="2">
    <source>
        <dbReference type="ARBA" id="ARBA00008787"/>
    </source>
</evidence>
<dbReference type="Proteomes" id="UP001612915">
    <property type="component" value="Unassembled WGS sequence"/>
</dbReference>
<keyword evidence="5" id="KW-0143">Chaperone</keyword>
<dbReference type="NCBIfam" id="TIGR00208">
    <property type="entry name" value="fliS"/>
    <property type="match status" value="1"/>
</dbReference>
<keyword evidence="6" id="KW-0282">Flagellum</keyword>
<name>A0ABW8AI68_9ACTN</name>
<dbReference type="RefSeq" id="WP_398274467.1">
    <property type="nucleotide sequence ID" value="NZ_JBITLV010000001.1"/>
</dbReference>
<keyword evidence="3" id="KW-0963">Cytoplasm</keyword>
<keyword evidence="4" id="KW-1005">Bacterial flagellum biogenesis</keyword>
<proteinExistence type="inferred from homology"/>